<dbReference type="Gene3D" id="1.10.287.1490">
    <property type="match status" value="1"/>
</dbReference>
<name>Q7SGL0_NEUCR</name>
<dbReference type="EMBL" id="CM002236">
    <property type="protein sequence ID" value="EAA35969.3"/>
    <property type="molecule type" value="Genomic_DNA"/>
</dbReference>
<accession>Q7SGL0</accession>
<feature type="coiled-coil region" evidence="1">
    <location>
        <begin position="90"/>
        <end position="224"/>
    </location>
</feature>
<evidence type="ECO:0000256" key="1">
    <source>
        <dbReference type="SAM" id="Coils"/>
    </source>
</evidence>
<dbReference type="PaxDb" id="5141-EFNCRP00000008543"/>
<dbReference type="RefSeq" id="XP_965205.3">
    <property type="nucleotide sequence ID" value="XM_960112.3"/>
</dbReference>
<dbReference type="HOGENOM" id="CLU_1107393_0_0_1"/>
<evidence type="ECO:0000313" key="2">
    <source>
        <dbReference type="EMBL" id="EAA35969.3"/>
    </source>
</evidence>
<keyword evidence="3" id="KW-1185">Reference proteome</keyword>
<reference evidence="2 3" key="1">
    <citation type="journal article" date="2003" name="Nature">
        <title>The genome sequence of the filamentous fungus Neurospora crassa.</title>
        <authorList>
            <person name="Galagan J.E."/>
            <person name="Calvo S.E."/>
            <person name="Borkovich K.A."/>
            <person name="Selker E.U."/>
            <person name="Read N.D."/>
            <person name="Jaffe D."/>
            <person name="FitzHugh W."/>
            <person name="Ma L.J."/>
            <person name="Smirnov S."/>
            <person name="Purcell S."/>
            <person name="Rehman B."/>
            <person name="Elkins T."/>
            <person name="Engels R."/>
            <person name="Wang S."/>
            <person name="Nielsen C.B."/>
            <person name="Butler J."/>
            <person name="Endrizzi M."/>
            <person name="Qui D."/>
            <person name="Ianakiev P."/>
            <person name="Bell-Pedersen D."/>
            <person name="Nelson M.A."/>
            <person name="Werner-Washburne M."/>
            <person name="Selitrennikoff C.P."/>
            <person name="Kinsey J.A."/>
            <person name="Braun E.L."/>
            <person name="Zelter A."/>
            <person name="Schulte U."/>
            <person name="Kothe G.O."/>
            <person name="Jedd G."/>
            <person name="Mewes W."/>
            <person name="Staben C."/>
            <person name="Marcotte E."/>
            <person name="Greenberg D."/>
            <person name="Roy A."/>
            <person name="Foley K."/>
            <person name="Naylor J."/>
            <person name="Stange-Thomann N."/>
            <person name="Barrett R."/>
            <person name="Gnerre S."/>
            <person name="Kamal M."/>
            <person name="Kamvysselis M."/>
            <person name="Mauceli E."/>
            <person name="Bielke C."/>
            <person name="Rudd S."/>
            <person name="Frishman D."/>
            <person name="Krystofova S."/>
            <person name="Rasmussen C."/>
            <person name="Metzenberg R.L."/>
            <person name="Perkins D.D."/>
            <person name="Kroken S."/>
            <person name="Cogoni C."/>
            <person name="Macino G."/>
            <person name="Catcheside D."/>
            <person name="Li W."/>
            <person name="Pratt R.J."/>
            <person name="Osmani S.A."/>
            <person name="DeSouza C.P."/>
            <person name="Glass L."/>
            <person name="Orbach M.J."/>
            <person name="Berglund J.A."/>
            <person name="Voelker R."/>
            <person name="Yarden O."/>
            <person name="Plamann M."/>
            <person name="Seiler S."/>
            <person name="Dunlap J."/>
            <person name="Radford A."/>
            <person name="Aramayo R."/>
            <person name="Natvig D.O."/>
            <person name="Alex L.A."/>
            <person name="Mannhaupt G."/>
            <person name="Ebbole D.J."/>
            <person name="Freitag M."/>
            <person name="Paulsen I."/>
            <person name="Sachs M.S."/>
            <person name="Lander E.S."/>
            <person name="Nusbaum C."/>
            <person name="Birren B."/>
        </authorList>
    </citation>
    <scope>NUCLEOTIDE SEQUENCE [LARGE SCALE GENOMIC DNA]</scope>
    <source>
        <strain evidence="3">ATCC 24698 / 74-OR23-1A / CBS 708.71 / DSM 1257 / FGSC 987</strain>
    </source>
</reference>
<proteinExistence type="predicted"/>
<keyword evidence="1" id="KW-0175">Coiled coil</keyword>
<dbReference type="Proteomes" id="UP000001805">
    <property type="component" value="Chromosome 1, Linkage Group I"/>
</dbReference>
<organism evidence="2 3">
    <name type="scientific">Neurospora crassa (strain ATCC 24698 / 74-OR23-1A / CBS 708.71 / DSM 1257 / FGSC 987)</name>
    <dbReference type="NCBI Taxonomy" id="367110"/>
    <lineage>
        <taxon>Eukaryota</taxon>
        <taxon>Fungi</taxon>
        <taxon>Dikarya</taxon>
        <taxon>Ascomycota</taxon>
        <taxon>Pezizomycotina</taxon>
        <taxon>Sordariomycetes</taxon>
        <taxon>Sordariomycetidae</taxon>
        <taxon>Sordariales</taxon>
        <taxon>Sordariaceae</taxon>
        <taxon>Neurospora</taxon>
    </lineage>
</organism>
<dbReference type="GeneID" id="3881329"/>
<evidence type="ECO:0000313" key="3">
    <source>
        <dbReference type="Proteomes" id="UP000001805"/>
    </source>
</evidence>
<dbReference type="InParanoid" id="Q7SGL0"/>
<sequence>MGTPVRASLLQQVAEITVDEYRAACLIVTDDEGRMLVDLFKMGQRHRTLKVDDATRQLLFNLLHDQAVADDQAAGQDRLVETILGTDKEITELKSQLQTVTAERDDLQSRLEGLTRDHDAVKTKNEGLTNKLAELQQNQSLSRAREEVQKLKNEMSDFHKAKDENDAIAASKFLEFAELKRKARQQELDMVVLEESYASLQQNLEQARQQSSQIQLNFNEMREKAHDNRTDAEQAWAEVTILEQERTAMQ</sequence>
<gene>
    <name evidence="2" type="ORF">NCU08074</name>
</gene>
<protein>
    <submittedName>
        <fullName evidence="2">Uncharacterized protein</fullName>
    </submittedName>
</protein>
<dbReference type="KEGG" id="ncr:NCU08074"/>
<dbReference type="SMR" id="Q7SGL0"/>
<dbReference type="VEuPathDB" id="FungiDB:NCU08074"/>
<dbReference type="AlphaFoldDB" id="Q7SGL0"/>